<reference evidence="13" key="1">
    <citation type="journal article" date="2020" name="Fungal Divers.">
        <title>Resolving the Mortierellaceae phylogeny through synthesis of multi-gene phylogenetics and phylogenomics.</title>
        <authorList>
            <person name="Vandepol N."/>
            <person name="Liber J."/>
            <person name="Desiro A."/>
            <person name="Na H."/>
            <person name="Kennedy M."/>
            <person name="Barry K."/>
            <person name="Grigoriev I.V."/>
            <person name="Miller A.N."/>
            <person name="O'Donnell K."/>
            <person name="Stajich J.E."/>
            <person name="Bonito G."/>
        </authorList>
    </citation>
    <scope>NUCLEOTIDE SEQUENCE</scope>
    <source>
        <strain evidence="13">MES-2147</strain>
    </source>
</reference>
<feature type="region of interest" description="Disordered" evidence="10">
    <location>
        <begin position="459"/>
        <end position="669"/>
    </location>
</feature>
<feature type="domain" description="PAP-associated" evidence="11">
    <location>
        <begin position="159"/>
        <end position="227"/>
    </location>
</feature>
<evidence type="ECO:0000256" key="3">
    <source>
        <dbReference type="ARBA" id="ARBA00004496"/>
    </source>
</evidence>
<evidence type="ECO:0000256" key="9">
    <source>
        <dbReference type="ARBA" id="ARBA00022842"/>
    </source>
</evidence>
<evidence type="ECO:0000256" key="6">
    <source>
        <dbReference type="ARBA" id="ARBA00022490"/>
    </source>
</evidence>
<dbReference type="EMBL" id="JAAAHW010006396">
    <property type="protein sequence ID" value="KAF9961984.1"/>
    <property type="molecule type" value="Genomic_DNA"/>
</dbReference>
<feature type="compositionally biased region" description="Low complexity" evidence="10">
    <location>
        <begin position="620"/>
        <end position="642"/>
    </location>
</feature>
<keyword evidence="8" id="KW-0479">Metal-binding</keyword>
<comment type="similarity">
    <text evidence="4">Belongs to the DNA polymerase type-B-like family.</text>
</comment>
<keyword evidence="9" id="KW-0460">Magnesium</keyword>
<gene>
    <name evidence="13" type="primary">PAPD4_2</name>
    <name evidence="13" type="ORF">BGZ65_009930</name>
</gene>
<comment type="cofactor">
    <cofactor evidence="1">
        <name>Mn(2+)</name>
        <dbReference type="ChEBI" id="CHEBI:29035"/>
    </cofactor>
</comment>
<comment type="caution">
    <text evidence="13">The sequence shown here is derived from an EMBL/GenBank/DDBJ whole genome shotgun (WGS) entry which is preliminary data.</text>
</comment>
<evidence type="ECO:0000313" key="13">
    <source>
        <dbReference type="EMBL" id="KAF9961984.1"/>
    </source>
</evidence>
<comment type="subcellular location">
    <subcellularLocation>
        <location evidence="3">Cytoplasm</location>
    </subcellularLocation>
</comment>
<dbReference type="Proteomes" id="UP000749646">
    <property type="component" value="Unassembled WGS sequence"/>
</dbReference>
<dbReference type="GO" id="GO:0005737">
    <property type="term" value="C:cytoplasm"/>
    <property type="evidence" value="ECO:0007669"/>
    <property type="project" value="UniProtKB-SubCell"/>
</dbReference>
<dbReference type="AlphaFoldDB" id="A0A9P6J4K8"/>
<evidence type="ECO:0000256" key="5">
    <source>
        <dbReference type="ARBA" id="ARBA00012388"/>
    </source>
</evidence>
<keyword evidence="14" id="KW-1185">Reference proteome</keyword>
<dbReference type="InterPro" id="IPR054708">
    <property type="entry name" value="MTPAP-like_central"/>
</dbReference>
<organism evidence="13 14">
    <name type="scientific">Modicella reniformis</name>
    <dbReference type="NCBI Taxonomy" id="1440133"/>
    <lineage>
        <taxon>Eukaryota</taxon>
        <taxon>Fungi</taxon>
        <taxon>Fungi incertae sedis</taxon>
        <taxon>Mucoromycota</taxon>
        <taxon>Mortierellomycotina</taxon>
        <taxon>Mortierellomycetes</taxon>
        <taxon>Mortierellales</taxon>
        <taxon>Mortierellaceae</taxon>
        <taxon>Modicella</taxon>
    </lineage>
</organism>
<evidence type="ECO:0000256" key="1">
    <source>
        <dbReference type="ARBA" id="ARBA00001936"/>
    </source>
</evidence>
<dbReference type="InterPro" id="IPR043519">
    <property type="entry name" value="NT_sf"/>
</dbReference>
<protein>
    <recommendedName>
        <fullName evidence="5">polynucleotide adenylyltransferase</fullName>
        <ecNumber evidence="5">2.7.7.19</ecNumber>
    </recommendedName>
</protein>
<evidence type="ECO:0000259" key="12">
    <source>
        <dbReference type="Pfam" id="PF22600"/>
    </source>
</evidence>
<evidence type="ECO:0000256" key="8">
    <source>
        <dbReference type="ARBA" id="ARBA00022723"/>
    </source>
</evidence>
<keyword evidence="7" id="KW-0808">Transferase</keyword>
<feature type="compositionally biased region" description="Polar residues" evidence="10">
    <location>
        <begin position="562"/>
        <end position="575"/>
    </location>
</feature>
<dbReference type="PANTHER" id="PTHR12271">
    <property type="entry name" value="POLY A POLYMERASE CID PAP -RELATED"/>
    <property type="match status" value="1"/>
</dbReference>
<name>A0A9P6J4K8_9FUNG</name>
<evidence type="ECO:0000256" key="2">
    <source>
        <dbReference type="ARBA" id="ARBA00001946"/>
    </source>
</evidence>
<dbReference type="Pfam" id="PF22600">
    <property type="entry name" value="MTPAP-like_central"/>
    <property type="match status" value="1"/>
</dbReference>
<dbReference type="PANTHER" id="PTHR12271:SF40">
    <property type="entry name" value="POLY(A) RNA POLYMERASE GLD2"/>
    <property type="match status" value="1"/>
</dbReference>
<proteinExistence type="inferred from homology"/>
<dbReference type="GO" id="GO:0046872">
    <property type="term" value="F:metal ion binding"/>
    <property type="evidence" value="ECO:0007669"/>
    <property type="project" value="UniProtKB-KW"/>
</dbReference>
<dbReference type="SUPFAM" id="SSF81301">
    <property type="entry name" value="Nucleotidyltransferase"/>
    <property type="match status" value="1"/>
</dbReference>
<sequence length="669" mass="75915">MHRVARVLWSARMKKVMAIPSARVPIVKFCDPKTNIQCDINSNHVLGIYNSEMIRCYTLIDGRVKPLIYNLKALVKNHNINDSSMGYLSSYAYVIMVIGFLQAQEPPILPVLQAQPKEYMTPCHVLLEHTGREGKGVIDCTYDRDPTRHRYFGAANRKSIGQLLIEFFEFYSRYFDYQTMEVNIRLGGGVRVRDEITLARAKGDVKNIPRNGEGEKKLIVMDPFLRDRNVAGVCTPFNLARIWGIFEDLYLTLSSGVFQPIPNVQEAARKEWEEQKKDKLAAIMAEARETKRKFNEQKKKAKEEKEEKEMKMKKQQEKEKKEQEKMEKMEQEKKEKKEQEMKAKEEQEMKAKEEQEKKDQEMRAKEEQEMKAKKEQEMKAKEEQEKKMKKEQEKKAKDEQEKKVKKEQEMKAKEAAALAAASAAAAAASSSSSSSSVASPATVVGSLKAQRTLTIREELKSAVSIPVQSTVKSKATVASGTTRVPDIVPSSNGVSKLAATAAAASNKPSTSGISQQQPQKLQQKQPQKLQQHQQQLRQQHDQAVGVASTSSSDILDPSTSSATTHRNPAVTQSMEQNAQGKKKKQNGQLKSENEKGAASPPKAPPVVAKKKLVDSSSGNQQTQQKAQQQQEQQQQQQQQQRQQEQKEQQQKQKQQKPMSRERSQWWSWI</sequence>
<evidence type="ECO:0000256" key="4">
    <source>
        <dbReference type="ARBA" id="ARBA00008593"/>
    </source>
</evidence>
<feature type="compositionally biased region" description="Polar residues" evidence="10">
    <location>
        <begin position="466"/>
        <end position="482"/>
    </location>
</feature>
<feature type="compositionally biased region" description="Low complexity" evidence="10">
    <location>
        <begin position="415"/>
        <end position="439"/>
    </location>
</feature>
<dbReference type="GO" id="GO:1990817">
    <property type="term" value="F:poly(A) RNA polymerase activity"/>
    <property type="evidence" value="ECO:0007669"/>
    <property type="project" value="UniProtKB-EC"/>
</dbReference>
<keyword evidence="6" id="KW-0963">Cytoplasm</keyword>
<dbReference type="GO" id="GO:0031123">
    <property type="term" value="P:RNA 3'-end processing"/>
    <property type="evidence" value="ECO:0007669"/>
    <property type="project" value="TreeGrafter"/>
</dbReference>
<evidence type="ECO:0000313" key="14">
    <source>
        <dbReference type="Proteomes" id="UP000749646"/>
    </source>
</evidence>
<evidence type="ECO:0000256" key="7">
    <source>
        <dbReference type="ARBA" id="ARBA00022679"/>
    </source>
</evidence>
<accession>A0A9P6J4K8</accession>
<dbReference type="Pfam" id="PF03828">
    <property type="entry name" value="PAP_assoc"/>
    <property type="match status" value="1"/>
</dbReference>
<feature type="region of interest" description="Disordered" evidence="10">
    <location>
        <begin position="288"/>
        <end position="444"/>
    </location>
</feature>
<evidence type="ECO:0000259" key="11">
    <source>
        <dbReference type="Pfam" id="PF03828"/>
    </source>
</evidence>
<feature type="compositionally biased region" description="Basic and acidic residues" evidence="10">
    <location>
        <begin position="288"/>
        <end position="414"/>
    </location>
</feature>
<dbReference type="EC" id="2.7.7.19" evidence="5"/>
<feature type="compositionally biased region" description="Low complexity" evidence="10">
    <location>
        <begin position="548"/>
        <end position="561"/>
    </location>
</feature>
<comment type="cofactor">
    <cofactor evidence="2">
        <name>Mg(2+)</name>
        <dbReference type="ChEBI" id="CHEBI:18420"/>
    </cofactor>
</comment>
<feature type="domain" description="Poly(A) RNA polymerase mitochondrial-like central palm" evidence="12">
    <location>
        <begin position="5"/>
        <end position="58"/>
    </location>
</feature>
<dbReference type="Gene3D" id="3.30.460.10">
    <property type="entry name" value="Beta Polymerase, domain 2"/>
    <property type="match status" value="1"/>
</dbReference>
<dbReference type="OrthoDB" id="2274644at2759"/>
<feature type="compositionally biased region" description="Low complexity" evidence="10">
    <location>
        <begin position="515"/>
        <end position="537"/>
    </location>
</feature>
<evidence type="ECO:0000256" key="10">
    <source>
        <dbReference type="SAM" id="MobiDB-lite"/>
    </source>
</evidence>
<dbReference type="GO" id="GO:0010605">
    <property type="term" value="P:negative regulation of macromolecule metabolic process"/>
    <property type="evidence" value="ECO:0007669"/>
    <property type="project" value="UniProtKB-ARBA"/>
</dbReference>
<dbReference type="InterPro" id="IPR002058">
    <property type="entry name" value="PAP_assoc"/>
</dbReference>
<dbReference type="CDD" id="cd05402">
    <property type="entry name" value="NT_PAP_TUTase"/>
    <property type="match status" value="1"/>
</dbReference>
<dbReference type="Gene3D" id="1.10.1410.10">
    <property type="match status" value="1"/>
</dbReference>
<dbReference type="SUPFAM" id="SSF81631">
    <property type="entry name" value="PAP/OAS1 substrate-binding domain"/>
    <property type="match status" value="1"/>
</dbReference>